<sequence length="305" mass="34435">MELTFLGTSAGLPTKERNTQSIAFNCLPYENQIWLFDVGEATQHRILHTGIKLGKVSHIFITHLHGDHIFGLPGLLTSRSFQGGKDKPLTIIGPKGIAKFIQTALEISQSNLNYQLTVNEFNTETELNVDGFHIQALPLKHGILSVGYRITAPDIEGKLDVEKLKALGMEPGPKYQEVKANETFDYNNQTYESKDFKGPKKKGKVISIFGDTMPCQNEWILAKDADVIVHETTYIEGDNSLASAHFHSHIEDVFKLMKDVNVKQGLFTHLSNRYEIEDIQEVEQSLKASTDHQFHFVKDYDCFQI</sequence>
<dbReference type="GeneID" id="64116453"/>
<comment type="catalytic activity">
    <reaction evidence="10">
        <text>Endonucleolytic cleavage of RNA, removing extra 3' nucleotides from tRNA precursor, generating 3' termini of tRNAs. A 3'-hydroxy group is left at the tRNA terminus and a 5'-phosphoryl group is left at the trailer molecule.</text>
        <dbReference type="EC" id="3.1.26.11"/>
    </reaction>
</comment>
<dbReference type="NCBIfam" id="TIGR02651">
    <property type="entry name" value="RNase_Z"/>
    <property type="match status" value="1"/>
</dbReference>
<dbReference type="Gene3D" id="3.60.15.10">
    <property type="entry name" value="Ribonuclease Z/Hydroxyacylglutathione hydrolase-like"/>
    <property type="match status" value="1"/>
</dbReference>
<proteinExistence type="inferred from homology"/>
<evidence type="ECO:0000256" key="5">
    <source>
        <dbReference type="ARBA" id="ARBA00022723"/>
    </source>
</evidence>
<dbReference type="InterPro" id="IPR036866">
    <property type="entry name" value="RibonucZ/Hydroxyglut_hydro"/>
</dbReference>
<feature type="binding site" evidence="10">
    <location>
        <position position="67"/>
    </location>
    <ligand>
        <name>Zn(2+)</name>
        <dbReference type="ChEBI" id="CHEBI:29105"/>
        <label>2</label>
        <note>catalytic</note>
    </ligand>
</feature>
<evidence type="ECO:0000256" key="2">
    <source>
        <dbReference type="ARBA" id="ARBA00012477"/>
    </source>
</evidence>
<dbReference type="InterPro" id="IPR013471">
    <property type="entry name" value="RNase_Z/BN"/>
</dbReference>
<protein>
    <recommendedName>
        <fullName evidence="2 10">Ribonuclease Z</fullName>
        <shortName evidence="10">RNase Z</shortName>
        <ecNumber evidence="2 10">3.1.26.11</ecNumber>
    </recommendedName>
    <alternativeName>
        <fullName evidence="10">tRNA 3 endonuclease</fullName>
    </alternativeName>
    <alternativeName>
        <fullName evidence="10">tRNase Z</fullName>
    </alternativeName>
</protein>
<evidence type="ECO:0000256" key="6">
    <source>
        <dbReference type="ARBA" id="ARBA00022759"/>
    </source>
</evidence>
<dbReference type="RefSeq" id="WP_107537347.1">
    <property type="nucleotide sequence ID" value="NZ_BMDF01000001.1"/>
</dbReference>
<dbReference type="STRING" id="1167632.GCA_000286335_02387"/>
<feature type="binding site" evidence="10">
    <location>
        <position position="65"/>
    </location>
    <ligand>
        <name>Zn(2+)</name>
        <dbReference type="ChEBI" id="CHEBI:29105"/>
        <label>1</label>
        <note>catalytic</note>
    </ligand>
</feature>
<dbReference type="OrthoDB" id="9800940at2"/>
<dbReference type="PANTHER" id="PTHR46018:SF2">
    <property type="entry name" value="ZINC PHOSPHODIESTERASE ELAC PROTEIN 1"/>
    <property type="match status" value="1"/>
</dbReference>
<comment type="caution">
    <text evidence="11">The sequence shown here is derived from an EMBL/GenBank/DDBJ whole genome shotgun (WGS) entry which is preliminary data.</text>
</comment>
<keyword evidence="3 10" id="KW-0819">tRNA processing</keyword>
<evidence type="ECO:0000256" key="10">
    <source>
        <dbReference type="HAMAP-Rule" id="MF_01818"/>
    </source>
</evidence>
<evidence type="ECO:0000256" key="3">
    <source>
        <dbReference type="ARBA" id="ARBA00022694"/>
    </source>
</evidence>
<dbReference type="AlphaFoldDB" id="A0A2T4PST3"/>
<comment type="subunit">
    <text evidence="1 10">Homodimer.</text>
</comment>
<dbReference type="Proteomes" id="UP000241209">
    <property type="component" value="Unassembled WGS sequence"/>
</dbReference>
<organism evidence="11 12">
    <name type="scientific">Mammaliicoccus vitulinus</name>
    <dbReference type="NCBI Taxonomy" id="71237"/>
    <lineage>
        <taxon>Bacteria</taxon>
        <taxon>Bacillati</taxon>
        <taxon>Bacillota</taxon>
        <taxon>Bacilli</taxon>
        <taxon>Bacillales</taxon>
        <taxon>Staphylococcaceae</taxon>
        <taxon>Mammaliicoccus</taxon>
    </lineage>
</organism>
<feature type="active site" description="Proton acceptor" evidence="10">
    <location>
        <position position="67"/>
    </location>
</feature>
<comment type="cofactor">
    <cofactor evidence="10">
        <name>Zn(2+)</name>
        <dbReference type="ChEBI" id="CHEBI:29105"/>
    </cofactor>
    <text evidence="10">Binds 2 Zn(2+) ions.</text>
</comment>
<keyword evidence="5 10" id="KW-0479">Metal-binding</keyword>
<feature type="binding site" evidence="10">
    <location>
        <position position="63"/>
    </location>
    <ligand>
        <name>Zn(2+)</name>
        <dbReference type="ChEBI" id="CHEBI:29105"/>
        <label>1</label>
        <note>catalytic</note>
    </ligand>
</feature>
<dbReference type="CDD" id="cd07717">
    <property type="entry name" value="RNaseZ_ZiPD-like_MBL-fold"/>
    <property type="match status" value="1"/>
</dbReference>
<feature type="binding site" evidence="10">
    <location>
        <position position="68"/>
    </location>
    <ligand>
        <name>Zn(2+)</name>
        <dbReference type="ChEBI" id="CHEBI:29105"/>
        <label>2</label>
        <note>catalytic</note>
    </ligand>
</feature>
<dbReference type="GO" id="GO:0042781">
    <property type="term" value="F:3'-tRNA processing endoribonuclease activity"/>
    <property type="evidence" value="ECO:0007669"/>
    <property type="project" value="UniProtKB-UniRule"/>
</dbReference>
<reference evidence="11 12" key="1">
    <citation type="journal article" date="2016" name="Front. Microbiol.">
        <title>Comprehensive Phylogenetic Analysis of Bovine Non-aureus Staphylococci Species Based on Whole-Genome Sequencing.</title>
        <authorList>
            <person name="Naushad S."/>
            <person name="Barkema H.W."/>
            <person name="Luby C."/>
            <person name="Condas L.A."/>
            <person name="Nobrega D.B."/>
            <person name="Carson D.A."/>
            <person name="De Buck J."/>
        </authorList>
    </citation>
    <scope>NUCLEOTIDE SEQUENCE [LARGE SCALE GENOMIC DNA]</scope>
    <source>
        <strain evidence="11 12">SNUC 2204</strain>
    </source>
</reference>
<keyword evidence="6 10" id="KW-0255">Endonuclease</keyword>
<dbReference type="Pfam" id="PF23023">
    <property type="entry name" value="Anti-Pycsar_Apyc1"/>
    <property type="match status" value="1"/>
</dbReference>
<evidence type="ECO:0000313" key="11">
    <source>
        <dbReference type="EMBL" id="PTI29350.1"/>
    </source>
</evidence>
<keyword evidence="7 10" id="KW-0378">Hydrolase</keyword>
<evidence type="ECO:0000256" key="4">
    <source>
        <dbReference type="ARBA" id="ARBA00022722"/>
    </source>
</evidence>
<dbReference type="EMBL" id="PZFK01000015">
    <property type="protein sequence ID" value="PTI29350.1"/>
    <property type="molecule type" value="Genomic_DNA"/>
</dbReference>
<gene>
    <name evidence="10 11" type="primary">rnz</name>
    <name evidence="11" type="ORF">BU072_08310</name>
</gene>
<name>A0A2T4PST3_9STAP</name>
<dbReference type="EC" id="3.1.26.11" evidence="2 10"/>
<feature type="binding site" evidence="10">
    <location>
        <position position="269"/>
    </location>
    <ligand>
        <name>Zn(2+)</name>
        <dbReference type="ChEBI" id="CHEBI:29105"/>
        <label>2</label>
        <note>catalytic</note>
    </ligand>
</feature>
<keyword evidence="4 10" id="KW-0540">Nuclease</keyword>
<dbReference type="GO" id="GO:0008270">
    <property type="term" value="F:zinc ion binding"/>
    <property type="evidence" value="ECO:0007669"/>
    <property type="project" value="UniProtKB-UniRule"/>
</dbReference>
<dbReference type="HAMAP" id="MF_01818">
    <property type="entry name" value="RNase_Z_BN"/>
    <property type="match status" value="1"/>
</dbReference>
<feature type="binding site" evidence="10">
    <location>
        <position position="211"/>
    </location>
    <ligand>
        <name>Zn(2+)</name>
        <dbReference type="ChEBI" id="CHEBI:29105"/>
        <label>2</label>
        <note>catalytic</note>
    </ligand>
</feature>
<evidence type="ECO:0000256" key="7">
    <source>
        <dbReference type="ARBA" id="ARBA00022801"/>
    </source>
</evidence>
<dbReference type="GO" id="GO:0042802">
    <property type="term" value="F:identical protein binding"/>
    <property type="evidence" value="ECO:0007669"/>
    <property type="project" value="UniProtKB-ARBA"/>
</dbReference>
<feature type="binding site" evidence="10">
    <location>
        <position position="141"/>
    </location>
    <ligand>
        <name>Zn(2+)</name>
        <dbReference type="ChEBI" id="CHEBI:29105"/>
        <label>1</label>
        <note>catalytic</note>
    </ligand>
</feature>
<dbReference type="FunFam" id="3.60.15.10:FF:000002">
    <property type="entry name" value="Ribonuclease Z"/>
    <property type="match status" value="1"/>
</dbReference>
<evidence type="ECO:0000313" key="12">
    <source>
        <dbReference type="Proteomes" id="UP000241209"/>
    </source>
</evidence>
<evidence type="ECO:0000256" key="1">
    <source>
        <dbReference type="ARBA" id="ARBA00011738"/>
    </source>
</evidence>
<accession>A0A2T4PST3</accession>
<evidence type="ECO:0000256" key="9">
    <source>
        <dbReference type="ARBA" id="ARBA00057812"/>
    </source>
</evidence>
<comment type="function">
    <text evidence="9 10">Zinc phosphodiesterase, which displays some tRNA 3'-processing endonuclease activity. Probably involved in tRNA maturation, by removing a 3'-trailer from precursor tRNA.</text>
</comment>
<comment type="similarity">
    <text evidence="10">Belongs to the RNase Z family.</text>
</comment>
<evidence type="ECO:0000256" key="8">
    <source>
        <dbReference type="ARBA" id="ARBA00022833"/>
    </source>
</evidence>
<keyword evidence="8 10" id="KW-0862">Zinc</keyword>
<dbReference type="SUPFAM" id="SSF56281">
    <property type="entry name" value="Metallo-hydrolase/oxidoreductase"/>
    <property type="match status" value="1"/>
</dbReference>
<feature type="binding site" evidence="10">
    <location>
        <position position="211"/>
    </location>
    <ligand>
        <name>Zn(2+)</name>
        <dbReference type="ChEBI" id="CHEBI:29105"/>
        <label>1</label>
        <note>catalytic</note>
    </ligand>
</feature>
<dbReference type="NCBIfam" id="NF000801">
    <property type="entry name" value="PRK00055.1-3"/>
    <property type="match status" value="1"/>
</dbReference>
<dbReference type="PANTHER" id="PTHR46018">
    <property type="entry name" value="ZINC PHOSPHODIESTERASE ELAC PROTEIN 1"/>
    <property type="match status" value="1"/>
</dbReference>